<dbReference type="AlphaFoldDB" id="A0A559IHK0"/>
<keyword evidence="3 6" id="KW-0479">Metal-binding</keyword>
<dbReference type="NCBIfam" id="TIGR00423">
    <property type="entry name" value="CofH family radical SAM protein"/>
    <property type="match status" value="1"/>
</dbReference>
<feature type="binding site" evidence="6 7">
    <location>
        <position position="73"/>
    </location>
    <ligand>
        <name>[4Fe-4S] cluster</name>
        <dbReference type="ChEBI" id="CHEBI:49883"/>
        <note>4Fe-4S-S-AdoMet</note>
    </ligand>
</feature>
<dbReference type="Pfam" id="PF04055">
    <property type="entry name" value="Radical_SAM"/>
    <property type="match status" value="1"/>
</dbReference>
<name>A0A559IHK0_9BACL</name>
<dbReference type="CDD" id="cd01335">
    <property type="entry name" value="Radical_SAM"/>
    <property type="match status" value="1"/>
</dbReference>
<dbReference type="GO" id="GO:0044689">
    <property type="term" value="F:7,8-didemethyl-8-hydroxy-5-deazariboflavin synthase activity"/>
    <property type="evidence" value="ECO:0007669"/>
    <property type="project" value="TreeGrafter"/>
</dbReference>
<dbReference type="PANTHER" id="PTHR43076">
    <property type="entry name" value="FO SYNTHASE (COFH)"/>
    <property type="match status" value="1"/>
</dbReference>
<organism evidence="10 11">
    <name type="scientific">Paenibacillus agilis</name>
    <dbReference type="NCBI Taxonomy" id="3020863"/>
    <lineage>
        <taxon>Bacteria</taxon>
        <taxon>Bacillati</taxon>
        <taxon>Bacillota</taxon>
        <taxon>Bacilli</taxon>
        <taxon>Bacillales</taxon>
        <taxon>Paenibacillaceae</taxon>
        <taxon>Paenibacillus</taxon>
    </lineage>
</organism>
<dbReference type="OrthoDB" id="9802027at2"/>
<dbReference type="GO" id="GO:0051539">
    <property type="term" value="F:4 iron, 4 sulfur cluster binding"/>
    <property type="evidence" value="ECO:0007669"/>
    <property type="project" value="UniProtKB-KW"/>
</dbReference>
<dbReference type="GO" id="GO:0005506">
    <property type="term" value="F:iron ion binding"/>
    <property type="evidence" value="ECO:0007669"/>
    <property type="project" value="UniProtKB-UniRule"/>
</dbReference>
<gene>
    <name evidence="6 10" type="primary">mqnE</name>
    <name evidence="10" type="ORF">FPZ44_21745</name>
</gene>
<keyword evidence="4 6" id="KW-0408">Iron</keyword>
<comment type="cofactor">
    <cofactor evidence="6 7">
        <name>[4Fe-4S] cluster</name>
        <dbReference type="ChEBI" id="CHEBI:49883"/>
    </cofactor>
    <text evidence="6 7">Binds 1 [4Fe-4S] cluster. The cluster is coordinated with 3 cysteines and an exchangeable S-adenosyl-L-methionine.</text>
</comment>
<dbReference type="InterPro" id="IPR034405">
    <property type="entry name" value="F420"/>
</dbReference>
<dbReference type="Gene3D" id="3.20.20.70">
    <property type="entry name" value="Aldolase class I"/>
    <property type="match status" value="1"/>
</dbReference>
<dbReference type="GO" id="GO:0009234">
    <property type="term" value="P:menaquinone biosynthetic process"/>
    <property type="evidence" value="ECO:0007669"/>
    <property type="project" value="UniProtKB-UniRule"/>
</dbReference>
<dbReference type="SFLD" id="SFLDG01064">
    <property type="entry name" value="F420__menaquinone_cofactor_bio"/>
    <property type="match status" value="1"/>
</dbReference>
<keyword evidence="6" id="KW-0808">Transferase</keyword>
<dbReference type="NCBIfam" id="TIGR03700">
    <property type="entry name" value="mena_SCO4494"/>
    <property type="match status" value="1"/>
</dbReference>
<reference evidence="10 11" key="1">
    <citation type="submission" date="2019-07" db="EMBL/GenBank/DDBJ databases">
        <authorList>
            <person name="Kim J."/>
        </authorList>
    </citation>
    <scope>NUCLEOTIDE SEQUENCE [LARGE SCALE GENOMIC DNA]</scope>
    <source>
        <strain evidence="10 11">N4</strain>
    </source>
</reference>
<comment type="caution">
    <text evidence="10">The sequence shown here is derived from an EMBL/GenBank/DDBJ whole genome shotgun (WGS) entry which is preliminary data.</text>
</comment>
<evidence type="ECO:0000256" key="6">
    <source>
        <dbReference type="HAMAP-Rule" id="MF_00993"/>
    </source>
</evidence>
<dbReference type="HAMAP" id="MF_00993">
    <property type="entry name" value="MqnE"/>
    <property type="match status" value="1"/>
</dbReference>
<dbReference type="RefSeq" id="WP_144993892.1">
    <property type="nucleotide sequence ID" value="NZ_VNJK01000004.1"/>
</dbReference>
<feature type="binding site" evidence="6 7">
    <location>
        <position position="80"/>
    </location>
    <ligand>
        <name>[4Fe-4S] cluster</name>
        <dbReference type="ChEBI" id="CHEBI:49883"/>
        <note>4Fe-4S-S-AdoMet</note>
    </ligand>
</feature>
<evidence type="ECO:0000256" key="5">
    <source>
        <dbReference type="ARBA" id="ARBA00023014"/>
    </source>
</evidence>
<accession>A0A559IHK0</accession>
<dbReference type="InterPro" id="IPR020050">
    <property type="entry name" value="FO_synthase_su2"/>
</dbReference>
<dbReference type="Pfam" id="PF19288">
    <property type="entry name" value="CofH_C"/>
    <property type="match status" value="1"/>
</dbReference>
<feature type="binding site" evidence="8">
    <location>
        <position position="79"/>
    </location>
    <ligand>
        <name>S-adenosyl-L-methionine</name>
        <dbReference type="ChEBI" id="CHEBI:59789"/>
    </ligand>
</feature>
<dbReference type="InterPro" id="IPR013785">
    <property type="entry name" value="Aldolase_TIM"/>
</dbReference>
<dbReference type="InterPro" id="IPR058240">
    <property type="entry name" value="rSAM_sf"/>
</dbReference>
<evidence type="ECO:0000256" key="4">
    <source>
        <dbReference type="ARBA" id="ARBA00023004"/>
    </source>
</evidence>
<evidence type="ECO:0000259" key="9">
    <source>
        <dbReference type="PROSITE" id="PS51918"/>
    </source>
</evidence>
<evidence type="ECO:0000313" key="11">
    <source>
        <dbReference type="Proteomes" id="UP000318102"/>
    </source>
</evidence>
<feature type="binding site" evidence="8">
    <location>
        <position position="185"/>
    </location>
    <ligand>
        <name>S-adenosyl-L-methionine</name>
        <dbReference type="ChEBI" id="CHEBI:59789"/>
    </ligand>
</feature>
<proteinExistence type="inferred from homology"/>
<keyword evidence="5 6" id="KW-0411">Iron-sulfur</keyword>
<comment type="catalytic activity">
    <reaction evidence="6">
        <text>3-[(1-carboxyvinyl)-oxy]benzoate + S-adenosyl-L-methionine + H2O = 6-amino-6-deoxyfutalosine + hydrogencarbonate + L-methionine + H(+)</text>
        <dbReference type="Rhea" id="RHEA:33075"/>
        <dbReference type="ChEBI" id="CHEBI:15377"/>
        <dbReference type="ChEBI" id="CHEBI:15378"/>
        <dbReference type="ChEBI" id="CHEBI:17544"/>
        <dbReference type="ChEBI" id="CHEBI:57844"/>
        <dbReference type="ChEBI" id="CHEBI:59789"/>
        <dbReference type="ChEBI" id="CHEBI:64286"/>
        <dbReference type="ChEBI" id="CHEBI:76981"/>
        <dbReference type="EC" id="2.5.1.120"/>
    </reaction>
</comment>
<dbReference type="GO" id="GO:0102573">
    <property type="term" value="F:aminodeoxyfutalosine synthase activity"/>
    <property type="evidence" value="ECO:0007669"/>
    <property type="project" value="UniProtKB-EC"/>
</dbReference>
<comment type="pathway">
    <text evidence="6">Quinol/quinone metabolism; menaquinone biosynthesis.</text>
</comment>
<dbReference type="InterPro" id="IPR007197">
    <property type="entry name" value="rSAM"/>
</dbReference>
<dbReference type="SFLD" id="SFLDG01389">
    <property type="entry name" value="menaquinone_synthsis_involved"/>
    <property type="match status" value="1"/>
</dbReference>
<dbReference type="PROSITE" id="PS51918">
    <property type="entry name" value="RADICAL_SAM"/>
    <property type="match status" value="1"/>
</dbReference>
<dbReference type="Proteomes" id="UP000318102">
    <property type="component" value="Unassembled WGS sequence"/>
</dbReference>
<dbReference type="SMART" id="SM00729">
    <property type="entry name" value="Elp3"/>
    <property type="match status" value="1"/>
</dbReference>
<evidence type="ECO:0000256" key="2">
    <source>
        <dbReference type="ARBA" id="ARBA00022691"/>
    </source>
</evidence>
<dbReference type="SUPFAM" id="SSF102114">
    <property type="entry name" value="Radical SAM enzymes"/>
    <property type="match status" value="1"/>
</dbReference>
<evidence type="ECO:0000256" key="3">
    <source>
        <dbReference type="ARBA" id="ARBA00022723"/>
    </source>
</evidence>
<keyword evidence="2 6" id="KW-0949">S-adenosyl-L-methionine</keyword>
<feature type="domain" description="Radical SAM core" evidence="9">
    <location>
        <begin position="59"/>
        <end position="289"/>
    </location>
</feature>
<protein>
    <recommendedName>
        <fullName evidence="6">Aminodeoxyfutalosine synthase</fullName>
        <shortName evidence="6">AFL synthase</shortName>
        <shortName evidence="6">Aminofutalosine synthase</shortName>
        <ecNumber evidence="6">2.5.1.120</ecNumber>
    </recommendedName>
    <alternativeName>
        <fullName evidence="6">Menaquinone biosynthetic enzyme MqnE</fullName>
    </alternativeName>
</protein>
<sequence>MILTPTRHADPRMAEIADKVERGERLTLEDGVYLYQSDDILTLGQLANLVNMRKNGNKVYFIENMSLYFTNVCEAHCAFCSFRRDADAEGAYTLSGEEMIAYVDQHIHPEVREFHIVGGHNPNVPFQYYVDSLKALKERYPQVTLKAYTAAEIDFFTRISGLSIKEVLTTLVDAGLESLTGGGAEILSDEYRKKMRVDKAGVDRYLEVHRTAHQLGIKTHTTMLYGSIESHEDRIRHLIKVRELQDETNGFLVFIPLSMQPKSPKAGIKRRNSAYEDLKTIAISRLMLDNIQHIKAYFINIGTQLTQMALTFGASDAHGTIVKERISHAAGALTPEGLTRDELIWLIQGAGRIPVERDTFYNEIKVYEPKSNKK</sequence>
<dbReference type="InterPro" id="IPR045567">
    <property type="entry name" value="CofH/MnqC-like_C"/>
</dbReference>
<evidence type="ECO:0000256" key="8">
    <source>
        <dbReference type="PIRSR" id="PIRSR004762-2"/>
    </source>
</evidence>
<dbReference type="EC" id="2.5.1.120" evidence="6"/>
<feature type="binding site" evidence="6 7">
    <location>
        <position position="77"/>
    </location>
    <ligand>
        <name>[4Fe-4S] cluster</name>
        <dbReference type="ChEBI" id="CHEBI:49883"/>
        <note>4Fe-4S-S-AdoMet</note>
    </ligand>
</feature>
<dbReference type="InterPro" id="IPR022432">
    <property type="entry name" value="MqnE"/>
</dbReference>
<keyword evidence="6" id="KW-0474">Menaquinone biosynthesis</keyword>
<keyword evidence="1 6" id="KW-0004">4Fe-4S</keyword>
<evidence type="ECO:0000256" key="7">
    <source>
        <dbReference type="PIRSR" id="PIRSR004762-1"/>
    </source>
</evidence>
<comment type="similarity">
    <text evidence="6">Belongs to the radical SAM superfamily. MqnE family.</text>
</comment>
<evidence type="ECO:0000256" key="1">
    <source>
        <dbReference type="ARBA" id="ARBA00022485"/>
    </source>
</evidence>
<dbReference type="EMBL" id="VNJK01000004">
    <property type="protein sequence ID" value="TVX87118.1"/>
    <property type="molecule type" value="Genomic_DNA"/>
</dbReference>
<feature type="binding site" evidence="8">
    <location>
        <position position="196"/>
    </location>
    <ligand>
        <name>S-adenosyl-L-methionine</name>
        <dbReference type="ChEBI" id="CHEBI:59789"/>
    </ligand>
</feature>
<keyword evidence="11" id="KW-1185">Reference proteome</keyword>
<dbReference type="SFLD" id="SFLDF00343">
    <property type="entry name" value="aminofutalosine_synthase_(mqnE"/>
    <property type="match status" value="1"/>
</dbReference>
<comment type="function">
    <text evidence="6">Radical SAM enzyme that catalyzes the addition of the adenosyl radical to the double bond of 3-[(1-carboxyvinyl)oxy]benzoate, leading to aminodeoxyfutalosine (AFL), a key intermediate in the formation of menaquinone (MK, vitamin K2) from chorismate.</text>
</comment>
<dbReference type="InterPro" id="IPR006638">
    <property type="entry name" value="Elp3/MiaA/NifB-like_rSAM"/>
</dbReference>
<dbReference type="PANTHER" id="PTHR43076:SF7">
    <property type="entry name" value="AMINODEOXYFUTALOSINE SYNTHASE"/>
    <property type="match status" value="1"/>
</dbReference>
<dbReference type="PIRSF" id="PIRSF004762">
    <property type="entry name" value="CHP00423"/>
    <property type="match status" value="1"/>
</dbReference>
<evidence type="ECO:0000313" key="10">
    <source>
        <dbReference type="EMBL" id="TVX87118.1"/>
    </source>
</evidence>
<dbReference type="UniPathway" id="UPA00079"/>
<dbReference type="SFLD" id="SFLDS00029">
    <property type="entry name" value="Radical_SAM"/>
    <property type="match status" value="1"/>
</dbReference>